<dbReference type="Pfam" id="PF08279">
    <property type="entry name" value="HTH_11"/>
    <property type="match status" value="1"/>
</dbReference>
<feature type="binding site" evidence="6">
    <location>
        <position position="109"/>
    </location>
    <ligand>
        <name>biotin</name>
        <dbReference type="ChEBI" id="CHEBI:57586"/>
    </ligand>
</feature>
<evidence type="ECO:0000256" key="3">
    <source>
        <dbReference type="ARBA" id="ARBA00022840"/>
    </source>
</evidence>
<evidence type="ECO:0000256" key="6">
    <source>
        <dbReference type="HAMAP-Rule" id="MF_00978"/>
    </source>
</evidence>
<feature type="binding site" evidence="6">
    <location>
        <begin position="113"/>
        <end position="115"/>
    </location>
    <ligand>
        <name>biotin</name>
        <dbReference type="ChEBI" id="CHEBI:57586"/>
    </ligand>
</feature>
<dbReference type="Gene3D" id="3.30.930.10">
    <property type="entry name" value="Bira Bifunctional Protein, Domain 2"/>
    <property type="match status" value="1"/>
</dbReference>
<dbReference type="SUPFAM" id="SSF50037">
    <property type="entry name" value="C-terminal domain of transcriptional repressors"/>
    <property type="match status" value="1"/>
</dbReference>
<dbReference type="Gene3D" id="2.30.30.100">
    <property type="match status" value="1"/>
</dbReference>
<keyword evidence="3 6" id="KW-0067">ATP-binding</keyword>
<dbReference type="GO" id="GO:0006355">
    <property type="term" value="P:regulation of DNA-templated transcription"/>
    <property type="evidence" value="ECO:0007669"/>
    <property type="project" value="UniProtKB-UniRule"/>
</dbReference>
<dbReference type="EMBL" id="HG322950">
    <property type="protein sequence ID" value="CDF81972.1"/>
    <property type="molecule type" value="Genomic_DNA"/>
</dbReference>
<comment type="similarity">
    <text evidence="6">Belongs to the biotin--protein ligase family.</text>
</comment>
<dbReference type="GO" id="GO:0005737">
    <property type="term" value="C:cytoplasm"/>
    <property type="evidence" value="ECO:0007669"/>
    <property type="project" value="TreeGrafter"/>
</dbReference>
<name>A0A024HBT7_PSEKB</name>
<dbReference type="PROSITE" id="PS51733">
    <property type="entry name" value="BPL_LPL_CATALYTIC"/>
    <property type="match status" value="1"/>
</dbReference>
<organism evidence="8 9">
    <name type="scientific">Pseudomonas knackmussii (strain DSM 6978 / CCUG 54928 / LMG 23759 / B13)</name>
    <dbReference type="NCBI Taxonomy" id="1301098"/>
    <lineage>
        <taxon>Bacteria</taxon>
        <taxon>Pseudomonadati</taxon>
        <taxon>Pseudomonadota</taxon>
        <taxon>Gammaproteobacteria</taxon>
        <taxon>Pseudomonadales</taxon>
        <taxon>Pseudomonadaceae</taxon>
        <taxon>Pseudomonas</taxon>
    </lineage>
</organism>
<dbReference type="Pfam" id="PF02237">
    <property type="entry name" value="BPL_C"/>
    <property type="match status" value="1"/>
</dbReference>
<dbReference type="InterPro" id="IPR004143">
    <property type="entry name" value="BPL_LPL_catalytic"/>
</dbReference>
<dbReference type="Gene3D" id="1.10.10.10">
    <property type="entry name" value="Winged helix-like DNA-binding domain superfamily/Winged helix DNA-binding domain"/>
    <property type="match status" value="1"/>
</dbReference>
<evidence type="ECO:0000259" key="7">
    <source>
        <dbReference type="PROSITE" id="PS51733"/>
    </source>
</evidence>
<dbReference type="EC" id="6.3.4.15" evidence="6"/>
<dbReference type="NCBIfam" id="TIGR00121">
    <property type="entry name" value="birA_ligase"/>
    <property type="match status" value="1"/>
</dbReference>
<comment type="catalytic activity">
    <reaction evidence="5 6">
        <text>biotin + L-lysyl-[protein] + ATP = N(6)-biotinyl-L-lysyl-[protein] + AMP + diphosphate + H(+)</text>
        <dbReference type="Rhea" id="RHEA:11756"/>
        <dbReference type="Rhea" id="RHEA-COMP:9752"/>
        <dbReference type="Rhea" id="RHEA-COMP:10505"/>
        <dbReference type="ChEBI" id="CHEBI:15378"/>
        <dbReference type="ChEBI" id="CHEBI:29969"/>
        <dbReference type="ChEBI" id="CHEBI:30616"/>
        <dbReference type="ChEBI" id="CHEBI:33019"/>
        <dbReference type="ChEBI" id="CHEBI:57586"/>
        <dbReference type="ChEBI" id="CHEBI:83144"/>
        <dbReference type="ChEBI" id="CHEBI:456215"/>
        <dbReference type="EC" id="6.3.4.15"/>
    </reaction>
</comment>
<evidence type="ECO:0000313" key="8">
    <source>
        <dbReference type="EMBL" id="CDF81972.1"/>
    </source>
</evidence>
<dbReference type="SUPFAM" id="SSF55681">
    <property type="entry name" value="Class II aaRS and biotin synthetases"/>
    <property type="match status" value="1"/>
</dbReference>
<dbReference type="NCBIfam" id="NF008848">
    <property type="entry name" value="PRK11886.1-3"/>
    <property type="match status" value="1"/>
</dbReference>
<feature type="DNA-binding region" description="H-T-H motif" evidence="6">
    <location>
        <begin position="20"/>
        <end position="39"/>
    </location>
</feature>
<dbReference type="eggNOG" id="COG1654">
    <property type="taxonomic scope" value="Bacteria"/>
</dbReference>
<accession>A0A024HBT7</accession>
<dbReference type="AlphaFoldDB" id="A0A024HBT7"/>
<gene>
    <name evidence="6 8" type="primary">birA</name>
    <name evidence="8" type="ORF">PKB_0600</name>
</gene>
<evidence type="ECO:0000256" key="2">
    <source>
        <dbReference type="ARBA" id="ARBA00022741"/>
    </source>
</evidence>
<keyword evidence="1 6" id="KW-0436">Ligase</keyword>
<feature type="binding site" evidence="6">
    <location>
        <begin position="85"/>
        <end position="87"/>
    </location>
    <ligand>
        <name>biotin</name>
        <dbReference type="ChEBI" id="CHEBI:57586"/>
    </ligand>
</feature>
<dbReference type="InterPro" id="IPR013196">
    <property type="entry name" value="HTH_11"/>
</dbReference>
<dbReference type="InterPro" id="IPR045864">
    <property type="entry name" value="aa-tRNA-synth_II/BPL/LPL"/>
</dbReference>
<evidence type="ECO:0000256" key="1">
    <source>
        <dbReference type="ARBA" id="ARBA00022598"/>
    </source>
</evidence>
<evidence type="ECO:0000313" key="9">
    <source>
        <dbReference type="Proteomes" id="UP000025241"/>
    </source>
</evidence>
<keyword evidence="2 6" id="KW-0547">Nucleotide-binding</keyword>
<dbReference type="HOGENOM" id="CLU_051096_4_0_6"/>
<feature type="binding site" evidence="6">
    <location>
        <position position="180"/>
    </location>
    <ligand>
        <name>biotin</name>
        <dbReference type="ChEBI" id="CHEBI:57586"/>
    </ligand>
</feature>
<evidence type="ECO:0000256" key="5">
    <source>
        <dbReference type="ARBA" id="ARBA00047846"/>
    </source>
</evidence>
<comment type="function">
    <text evidence="6">Acts both as a biotin--[acetyl-CoA-carboxylase] ligase and a biotin-operon repressor. In the presence of ATP, BirA activates biotin to form the BirA-biotinyl-5'-adenylate (BirA-bio-5'-AMP or holoBirA) complex. HoloBirA can either transfer the biotinyl moiety to the biotin carboxyl carrier protein (BCCP) subunit of acetyl-CoA carboxylase, or bind to the biotin operator site and inhibit transcription of the operon.</text>
</comment>
<reference evidence="8 9" key="2">
    <citation type="submission" date="2014-05" db="EMBL/GenBank/DDBJ databases">
        <title>Genome sequence of the 3-chlorobenzoate degrading bacterium Pseudomonas knackmussii B13 shows multiple evidence for horizontal gene transfer.</title>
        <authorList>
            <person name="Miyazaki R."/>
            <person name="Bertelli C."/>
            <person name="Falquet L."/>
            <person name="Robinson-Rechavi M."/>
            <person name="Gharib W."/>
            <person name="Roy S."/>
            <person name="Van der Meer J.R."/>
        </authorList>
    </citation>
    <scope>NUCLEOTIDE SEQUENCE [LARGE SCALE GENOMIC DNA]</scope>
    <source>
        <strain evidence="8 9">B13</strain>
    </source>
</reference>
<dbReference type="InterPro" id="IPR036388">
    <property type="entry name" value="WH-like_DNA-bd_sf"/>
</dbReference>
<dbReference type="HAMAP" id="MF_00978">
    <property type="entry name" value="Bifunct_BirA"/>
    <property type="match status" value="1"/>
</dbReference>
<keyword evidence="6" id="KW-0238">DNA-binding</keyword>
<dbReference type="InterPro" id="IPR003142">
    <property type="entry name" value="BPL_C"/>
</dbReference>
<dbReference type="PANTHER" id="PTHR12835">
    <property type="entry name" value="BIOTIN PROTEIN LIGASE"/>
    <property type="match status" value="1"/>
</dbReference>
<keyword evidence="6" id="KW-0678">Repressor</keyword>
<dbReference type="Pfam" id="PF03099">
    <property type="entry name" value="BPL_LplA_LipB"/>
    <property type="match status" value="1"/>
</dbReference>
<dbReference type="InterPro" id="IPR004408">
    <property type="entry name" value="Biotin_CoA_COase_ligase"/>
</dbReference>
<dbReference type="Proteomes" id="UP000025241">
    <property type="component" value="Chromosome I"/>
</dbReference>
<keyword evidence="6" id="KW-0804">Transcription</keyword>
<dbReference type="PANTHER" id="PTHR12835:SF5">
    <property type="entry name" value="BIOTIN--PROTEIN LIGASE"/>
    <property type="match status" value="1"/>
</dbReference>
<sequence length="318" mass="34362">MGHDMQTLLKLLGDGRFHSGEELGAALQVSRSAVWKRLQNLEREYGVVVQSVRGRGYRLAEPLIPIDPQQVQAPWPIEVQFSVDSTNAEVMRRLDAGASTPFAVVAERQTAGRGRRGRAWVSPFGANLYCTLGISVRGGPKELEGLSLVVGLAVVRAIQSLGIGGVGLKWPNDILLDGRKLAGILLELTGDPADLCSVAIGIGINVNMRAADAIDQPWTSLRASSGMVVDRNLLLSALSRELERHLARHRAQGFAASQAEWESFHLWQGREVCLSTASKQIVGRALGIDEQGALRLEVDGVESRFSGGELSLRLSDDS</sequence>
<dbReference type="InterPro" id="IPR008988">
    <property type="entry name" value="Transcriptional_repressor_C"/>
</dbReference>
<keyword evidence="9" id="KW-1185">Reference proteome</keyword>
<dbReference type="GO" id="GO:0003677">
    <property type="term" value="F:DNA binding"/>
    <property type="evidence" value="ECO:0007669"/>
    <property type="project" value="UniProtKB-UniRule"/>
</dbReference>
<keyword evidence="4 6" id="KW-0092">Biotin</keyword>
<protein>
    <recommendedName>
        <fullName evidence="6">Bifunctional ligase/repressor BirA</fullName>
    </recommendedName>
    <alternativeName>
        <fullName evidence="6">Biotin operon repressor</fullName>
    </alternativeName>
    <alternativeName>
        <fullName evidence="6">Biotin--[acetyl-CoA-carboxylase] ligase</fullName>
        <ecNumber evidence="6">6.3.4.15</ecNumber>
    </alternativeName>
    <alternativeName>
        <fullName evidence="6">Biotin--protein ligase</fullName>
    </alternativeName>
    <alternativeName>
        <fullName evidence="6">Biotin-[acetyl-CoA carboxylase] synthetase</fullName>
    </alternativeName>
</protein>
<dbReference type="InterPro" id="IPR030855">
    <property type="entry name" value="Bifunct_BirA"/>
</dbReference>
<proteinExistence type="inferred from homology"/>
<dbReference type="GO" id="GO:0004077">
    <property type="term" value="F:biotin--[biotin carboxyl-carrier protein] ligase activity"/>
    <property type="evidence" value="ECO:0007669"/>
    <property type="project" value="UniProtKB-UniRule"/>
</dbReference>
<evidence type="ECO:0000256" key="4">
    <source>
        <dbReference type="ARBA" id="ARBA00023267"/>
    </source>
</evidence>
<dbReference type="SUPFAM" id="SSF46785">
    <property type="entry name" value="Winged helix' DNA-binding domain"/>
    <property type="match status" value="1"/>
</dbReference>
<dbReference type="STRING" id="1301098.PKB_0600"/>
<dbReference type="KEGG" id="pkc:PKB_0600"/>
<feature type="domain" description="BPL/LPL catalytic" evidence="7">
    <location>
        <begin position="62"/>
        <end position="250"/>
    </location>
</feature>
<dbReference type="eggNOG" id="COG0340">
    <property type="taxonomic scope" value="Bacteria"/>
</dbReference>
<dbReference type="GO" id="GO:0005524">
    <property type="term" value="F:ATP binding"/>
    <property type="evidence" value="ECO:0007669"/>
    <property type="project" value="UniProtKB-UniRule"/>
</dbReference>
<dbReference type="InterPro" id="IPR036390">
    <property type="entry name" value="WH_DNA-bd_sf"/>
</dbReference>
<keyword evidence="6" id="KW-0805">Transcription regulation</keyword>
<reference evidence="8 9" key="1">
    <citation type="submission" date="2013-03" db="EMBL/GenBank/DDBJ databases">
        <authorList>
            <person name="Linke B."/>
        </authorList>
    </citation>
    <scope>NUCLEOTIDE SEQUENCE [LARGE SCALE GENOMIC DNA]</scope>
    <source>
        <strain evidence="8 9">B13</strain>
    </source>
</reference>
<dbReference type="CDD" id="cd16442">
    <property type="entry name" value="BPL"/>
    <property type="match status" value="1"/>
</dbReference>